<evidence type="ECO:0000256" key="1">
    <source>
        <dbReference type="SAM" id="MobiDB-lite"/>
    </source>
</evidence>
<comment type="caution">
    <text evidence="2">The sequence shown here is derived from an EMBL/GenBank/DDBJ whole genome shotgun (WGS) entry which is preliminary data.</text>
</comment>
<dbReference type="Proteomes" id="UP000054783">
    <property type="component" value="Unassembled WGS sequence"/>
</dbReference>
<evidence type="ECO:0000313" key="3">
    <source>
        <dbReference type="Proteomes" id="UP000054783"/>
    </source>
</evidence>
<proteinExistence type="predicted"/>
<dbReference type="EMBL" id="JYDQ01000186">
    <property type="protein sequence ID" value="KRY11712.1"/>
    <property type="molecule type" value="Genomic_DNA"/>
</dbReference>
<name>A0A0V0ZGL6_9BILA</name>
<feature type="region of interest" description="Disordered" evidence="1">
    <location>
        <begin position="1"/>
        <end position="25"/>
    </location>
</feature>
<accession>A0A0V0ZGL6</accession>
<organism evidence="2 3">
    <name type="scientific">Trichinella patagoniensis</name>
    <dbReference type="NCBI Taxonomy" id="990121"/>
    <lineage>
        <taxon>Eukaryota</taxon>
        <taxon>Metazoa</taxon>
        <taxon>Ecdysozoa</taxon>
        <taxon>Nematoda</taxon>
        <taxon>Enoplea</taxon>
        <taxon>Dorylaimia</taxon>
        <taxon>Trichinellida</taxon>
        <taxon>Trichinellidae</taxon>
        <taxon>Trichinella</taxon>
    </lineage>
</organism>
<dbReference type="AlphaFoldDB" id="A0A0V0ZGL6"/>
<sequence>MKTVEKAKSVTQSVPECDDNRRREREREKLESKCQLANALFRFLLLVHQLLSSLKRRAFNTTTRTKAVYRLVAVDEIHRIP</sequence>
<keyword evidence="3" id="KW-1185">Reference proteome</keyword>
<gene>
    <name evidence="2" type="ORF">T12_12276</name>
</gene>
<reference evidence="2 3" key="1">
    <citation type="submission" date="2015-01" db="EMBL/GenBank/DDBJ databases">
        <title>Evolution of Trichinella species and genotypes.</title>
        <authorList>
            <person name="Korhonen P.K."/>
            <person name="Edoardo P."/>
            <person name="Giuseppe L.R."/>
            <person name="Gasser R.B."/>
        </authorList>
    </citation>
    <scope>NUCLEOTIDE SEQUENCE [LARGE SCALE GENOMIC DNA]</scope>
    <source>
        <strain evidence="2">ISS2496</strain>
    </source>
</reference>
<protein>
    <submittedName>
        <fullName evidence="2">Uncharacterized protein</fullName>
    </submittedName>
</protein>
<evidence type="ECO:0000313" key="2">
    <source>
        <dbReference type="EMBL" id="KRY11712.1"/>
    </source>
</evidence>